<proteinExistence type="predicted"/>
<dbReference type="EMBL" id="UZAE01009898">
    <property type="protein sequence ID" value="VDO02900.1"/>
    <property type="molecule type" value="Genomic_DNA"/>
</dbReference>
<reference evidence="1 2" key="2">
    <citation type="submission" date="2018-11" db="EMBL/GenBank/DDBJ databases">
        <authorList>
            <consortium name="Pathogen Informatics"/>
        </authorList>
    </citation>
    <scope>NUCLEOTIDE SEQUENCE [LARGE SCALE GENOMIC DNA]</scope>
</reference>
<dbReference type="Proteomes" id="UP000278807">
    <property type="component" value="Unassembled WGS sequence"/>
</dbReference>
<evidence type="ECO:0000313" key="3">
    <source>
        <dbReference type="WBParaSite" id="HNAJ_0000704401-mRNA-1"/>
    </source>
</evidence>
<protein>
    <submittedName>
        <fullName evidence="3">ANAPC4_WD40 domain-containing protein</fullName>
    </submittedName>
</protein>
<dbReference type="WBParaSite" id="HNAJ_0000704401-mRNA-1">
    <property type="protein sequence ID" value="HNAJ_0000704401-mRNA-1"/>
    <property type="gene ID" value="HNAJ_0000704401"/>
</dbReference>
<evidence type="ECO:0000313" key="2">
    <source>
        <dbReference type="Proteomes" id="UP000278807"/>
    </source>
</evidence>
<dbReference type="AlphaFoldDB" id="A0A0R3TJ03"/>
<sequence>MSLGDYEHLVSVSVGARSIWLLSNTGRVWFNTISALVNEKVDGTSVGCSLNPESMKQKAFWSPMAGRLVGLAVSPFDQVRI</sequence>
<organism evidence="3">
    <name type="scientific">Rodentolepis nana</name>
    <name type="common">Dwarf tapeworm</name>
    <name type="synonym">Hymenolepis nana</name>
    <dbReference type="NCBI Taxonomy" id="102285"/>
    <lineage>
        <taxon>Eukaryota</taxon>
        <taxon>Metazoa</taxon>
        <taxon>Spiralia</taxon>
        <taxon>Lophotrochozoa</taxon>
        <taxon>Platyhelminthes</taxon>
        <taxon>Cestoda</taxon>
        <taxon>Eucestoda</taxon>
        <taxon>Cyclophyllidea</taxon>
        <taxon>Hymenolepididae</taxon>
        <taxon>Rodentolepis</taxon>
    </lineage>
</organism>
<gene>
    <name evidence="1" type="ORF">HNAJ_LOCUS7040</name>
</gene>
<name>A0A0R3TJ03_RODNA</name>
<accession>A0A0R3TJ03</accession>
<dbReference type="OrthoDB" id="72441at2759"/>
<reference evidence="3" key="1">
    <citation type="submission" date="2017-02" db="UniProtKB">
        <authorList>
            <consortium name="WormBaseParasite"/>
        </authorList>
    </citation>
    <scope>IDENTIFICATION</scope>
</reference>
<keyword evidence="2" id="KW-1185">Reference proteome</keyword>
<evidence type="ECO:0000313" key="1">
    <source>
        <dbReference type="EMBL" id="VDO02900.1"/>
    </source>
</evidence>